<gene>
    <name evidence="2" type="ORF">ASPGLDRAFT_345763</name>
</gene>
<dbReference type="AlphaFoldDB" id="A0A1L9VIX0"/>
<dbReference type="EMBL" id="KV878898">
    <property type="protein sequence ID" value="OJJ83815.1"/>
    <property type="molecule type" value="Genomic_DNA"/>
</dbReference>
<keyword evidence="3" id="KW-1185">Reference proteome</keyword>
<reference evidence="3" key="1">
    <citation type="journal article" date="2017" name="Genome Biol.">
        <title>Comparative genomics reveals high biological diversity and specific adaptations in the industrially and medically important fungal genus Aspergillus.</title>
        <authorList>
            <person name="de Vries R.P."/>
            <person name="Riley R."/>
            <person name="Wiebenga A."/>
            <person name="Aguilar-Osorio G."/>
            <person name="Amillis S."/>
            <person name="Uchima C.A."/>
            <person name="Anderluh G."/>
            <person name="Asadollahi M."/>
            <person name="Askin M."/>
            <person name="Barry K."/>
            <person name="Battaglia E."/>
            <person name="Bayram O."/>
            <person name="Benocci T."/>
            <person name="Braus-Stromeyer S.A."/>
            <person name="Caldana C."/>
            <person name="Canovas D."/>
            <person name="Cerqueira G.C."/>
            <person name="Chen F."/>
            <person name="Chen W."/>
            <person name="Choi C."/>
            <person name="Clum A."/>
            <person name="Dos Santos R.A."/>
            <person name="Damasio A.R."/>
            <person name="Diallinas G."/>
            <person name="Emri T."/>
            <person name="Fekete E."/>
            <person name="Flipphi M."/>
            <person name="Freyberg S."/>
            <person name="Gallo A."/>
            <person name="Gournas C."/>
            <person name="Habgood R."/>
            <person name="Hainaut M."/>
            <person name="Harispe M.L."/>
            <person name="Henrissat B."/>
            <person name="Hilden K.S."/>
            <person name="Hope R."/>
            <person name="Hossain A."/>
            <person name="Karabika E."/>
            <person name="Karaffa L."/>
            <person name="Karanyi Z."/>
            <person name="Krasevec N."/>
            <person name="Kuo A."/>
            <person name="Kusch H."/>
            <person name="LaButti K."/>
            <person name="Lagendijk E.L."/>
            <person name="Lapidus A."/>
            <person name="Levasseur A."/>
            <person name="Lindquist E."/>
            <person name="Lipzen A."/>
            <person name="Logrieco A.F."/>
            <person name="MacCabe A."/>
            <person name="Maekelae M.R."/>
            <person name="Malavazi I."/>
            <person name="Melin P."/>
            <person name="Meyer V."/>
            <person name="Mielnichuk N."/>
            <person name="Miskei M."/>
            <person name="Molnar A.P."/>
            <person name="Mule G."/>
            <person name="Ngan C.Y."/>
            <person name="Orejas M."/>
            <person name="Orosz E."/>
            <person name="Ouedraogo J.P."/>
            <person name="Overkamp K.M."/>
            <person name="Park H.-S."/>
            <person name="Perrone G."/>
            <person name="Piumi F."/>
            <person name="Punt P.J."/>
            <person name="Ram A.F."/>
            <person name="Ramon A."/>
            <person name="Rauscher S."/>
            <person name="Record E."/>
            <person name="Riano-Pachon D.M."/>
            <person name="Robert V."/>
            <person name="Roehrig J."/>
            <person name="Ruller R."/>
            <person name="Salamov A."/>
            <person name="Salih N.S."/>
            <person name="Samson R.A."/>
            <person name="Sandor E."/>
            <person name="Sanguinetti M."/>
            <person name="Schuetze T."/>
            <person name="Sepcic K."/>
            <person name="Shelest E."/>
            <person name="Sherlock G."/>
            <person name="Sophianopoulou V."/>
            <person name="Squina F.M."/>
            <person name="Sun H."/>
            <person name="Susca A."/>
            <person name="Todd R.B."/>
            <person name="Tsang A."/>
            <person name="Unkles S.E."/>
            <person name="van de Wiele N."/>
            <person name="van Rossen-Uffink D."/>
            <person name="Oliveira J.V."/>
            <person name="Vesth T.C."/>
            <person name="Visser J."/>
            <person name="Yu J.-H."/>
            <person name="Zhou M."/>
            <person name="Andersen M.R."/>
            <person name="Archer D.B."/>
            <person name="Baker S.E."/>
            <person name="Benoit I."/>
            <person name="Brakhage A.A."/>
            <person name="Braus G.H."/>
            <person name="Fischer R."/>
            <person name="Frisvad J.C."/>
            <person name="Goldman G.H."/>
            <person name="Houbraken J."/>
            <person name="Oakley B."/>
            <person name="Pocsi I."/>
            <person name="Scazzocchio C."/>
            <person name="Seiboth B."/>
            <person name="vanKuyk P.A."/>
            <person name="Wortman J."/>
            <person name="Dyer P.S."/>
            <person name="Grigoriev I.V."/>
        </authorList>
    </citation>
    <scope>NUCLEOTIDE SEQUENCE [LARGE SCALE GENOMIC DNA]</scope>
    <source>
        <strain evidence="3">CBS 516.65</strain>
    </source>
</reference>
<sequence>MHHDQQSKLDAAAPIDEEEELGEAGGRGKGSDSSKETTATCGDVKRSKAGAPDGKRWRREMTDGGGQCVIMGLLSFQSWQRGGEEEKQRAYLMGEQQLHKNALKMRNGQNEAEMKLREVCLIEDFVVVSGINSGASGRAGVFGLGRDKAEKPSAREASVDDVDWCLNG</sequence>
<dbReference type="VEuPathDB" id="FungiDB:ASPGLDRAFT_345763"/>
<dbReference type="GeneID" id="34460711"/>
<evidence type="ECO:0000313" key="3">
    <source>
        <dbReference type="Proteomes" id="UP000184300"/>
    </source>
</evidence>
<evidence type="ECO:0000313" key="2">
    <source>
        <dbReference type="EMBL" id="OJJ83815.1"/>
    </source>
</evidence>
<organism evidence="2 3">
    <name type="scientific">Aspergillus glaucus CBS 516.65</name>
    <dbReference type="NCBI Taxonomy" id="1160497"/>
    <lineage>
        <taxon>Eukaryota</taxon>
        <taxon>Fungi</taxon>
        <taxon>Dikarya</taxon>
        <taxon>Ascomycota</taxon>
        <taxon>Pezizomycotina</taxon>
        <taxon>Eurotiomycetes</taxon>
        <taxon>Eurotiomycetidae</taxon>
        <taxon>Eurotiales</taxon>
        <taxon>Aspergillaceae</taxon>
        <taxon>Aspergillus</taxon>
        <taxon>Aspergillus subgen. Aspergillus</taxon>
    </lineage>
</organism>
<dbReference type="RefSeq" id="XP_022400513.1">
    <property type="nucleotide sequence ID" value="XM_022544450.1"/>
</dbReference>
<feature type="compositionally biased region" description="Basic and acidic residues" evidence="1">
    <location>
        <begin position="53"/>
        <end position="62"/>
    </location>
</feature>
<name>A0A1L9VIX0_ASPGL</name>
<dbReference type="Proteomes" id="UP000184300">
    <property type="component" value="Unassembled WGS sequence"/>
</dbReference>
<proteinExistence type="predicted"/>
<accession>A0A1L9VIX0</accession>
<evidence type="ECO:0000256" key="1">
    <source>
        <dbReference type="SAM" id="MobiDB-lite"/>
    </source>
</evidence>
<protein>
    <submittedName>
        <fullName evidence="2">Uncharacterized protein</fullName>
    </submittedName>
</protein>
<feature type="region of interest" description="Disordered" evidence="1">
    <location>
        <begin position="1"/>
        <end position="62"/>
    </location>
</feature>